<dbReference type="Gene3D" id="3.60.40.10">
    <property type="entry name" value="PPM-type phosphatase domain"/>
    <property type="match status" value="1"/>
</dbReference>
<dbReference type="InterPro" id="IPR036457">
    <property type="entry name" value="PPM-type-like_dom_sf"/>
</dbReference>
<dbReference type="Pfam" id="PF13672">
    <property type="entry name" value="PP2C_2"/>
    <property type="match status" value="1"/>
</dbReference>
<reference evidence="2 3" key="1">
    <citation type="submission" date="2019-03" db="EMBL/GenBank/DDBJ databases">
        <title>Efficiently degradation of phenoxyalkanoic acid herbicides by Cupriavidus oxalaticus strain X32.</title>
        <authorList>
            <person name="Sheng X."/>
        </authorList>
    </citation>
    <scope>NUCLEOTIDE SEQUENCE [LARGE SCALE GENOMIC DNA]</scope>
    <source>
        <strain evidence="2 3">X32</strain>
        <plasmid evidence="2 3">unnamed4</plasmid>
    </source>
</reference>
<keyword evidence="2" id="KW-0614">Plasmid</keyword>
<dbReference type="EMBL" id="CP038639">
    <property type="protein sequence ID" value="QBY56175.1"/>
    <property type="molecule type" value="Genomic_DNA"/>
</dbReference>
<dbReference type="SUPFAM" id="SSF81606">
    <property type="entry name" value="PP2C-like"/>
    <property type="match status" value="1"/>
</dbReference>
<dbReference type="OrthoDB" id="9805674at2"/>
<feature type="domain" description="PPM-type phosphatase" evidence="1">
    <location>
        <begin position="11"/>
        <end position="232"/>
    </location>
</feature>
<evidence type="ECO:0000313" key="3">
    <source>
        <dbReference type="Proteomes" id="UP000295294"/>
    </source>
</evidence>
<protein>
    <submittedName>
        <fullName evidence="2">Protein phosphatase 2C domain-containing protein</fullName>
    </submittedName>
</protein>
<evidence type="ECO:0000259" key="1">
    <source>
        <dbReference type="Pfam" id="PF13672"/>
    </source>
</evidence>
<dbReference type="KEGG" id="cox:E0W60_34520"/>
<dbReference type="Proteomes" id="UP000295294">
    <property type="component" value="Plasmid unnamed4"/>
</dbReference>
<sequence length="255" mass="27215">MMWKVVSASAVGTSHTSNGAACQDTCFVDVMEGNDCQKYLVCLVSDGAGSAVFAEEGSDLACSTAMESIEVSVRDDATCLGLEATVSKWVTDVQAAISAVAVSRGATPRDFACTLLGAVIGEDIATFFQIGDGAIVVSNGEVQGVVFWPEAGPYANMTHFVTDADACSSLQSISVTGQMKELALFSDGLQRLALSFETKLPHHPFFEPMFRVLRTRTPDECDGLSSQLIQFLCSPQVNERTDDDKTLVLATRQTE</sequence>
<accession>A0A4P7LK22</accession>
<evidence type="ECO:0000313" key="2">
    <source>
        <dbReference type="EMBL" id="QBY56175.1"/>
    </source>
</evidence>
<gene>
    <name evidence="2" type="ORF">E0W60_34520</name>
</gene>
<name>A0A4P7LK22_9BURK</name>
<proteinExistence type="predicted"/>
<dbReference type="AlphaFoldDB" id="A0A4P7LK22"/>
<geneLocation type="plasmid" evidence="2">
    <name>unnamed4</name>
</geneLocation>
<dbReference type="InterPro" id="IPR001932">
    <property type="entry name" value="PPM-type_phosphatase-like_dom"/>
</dbReference>
<organism evidence="2 3">
    <name type="scientific">Cupriavidus oxalaticus</name>
    <dbReference type="NCBI Taxonomy" id="96344"/>
    <lineage>
        <taxon>Bacteria</taxon>
        <taxon>Pseudomonadati</taxon>
        <taxon>Pseudomonadota</taxon>
        <taxon>Betaproteobacteria</taxon>
        <taxon>Burkholderiales</taxon>
        <taxon>Burkholderiaceae</taxon>
        <taxon>Cupriavidus</taxon>
    </lineage>
</organism>